<evidence type="ECO:0000313" key="5">
    <source>
        <dbReference type="Proteomes" id="UP001236500"/>
    </source>
</evidence>
<dbReference type="SUPFAM" id="SSF51419">
    <property type="entry name" value="PLP-binding barrel"/>
    <property type="match status" value="1"/>
</dbReference>
<dbReference type="SMART" id="SM01119">
    <property type="entry name" value="D-ser_dehydrat"/>
    <property type="match status" value="1"/>
</dbReference>
<dbReference type="Gene3D" id="2.40.37.20">
    <property type="entry name" value="D-serine dehydratase-like domain"/>
    <property type="match status" value="1"/>
</dbReference>
<protein>
    <submittedName>
        <fullName evidence="4">Amino acid deaminase</fullName>
    </submittedName>
</protein>
<evidence type="ECO:0000256" key="1">
    <source>
        <dbReference type="ARBA" id="ARBA00005323"/>
    </source>
</evidence>
<dbReference type="Proteomes" id="UP001236500">
    <property type="component" value="Chromosome"/>
</dbReference>
<dbReference type="InterPro" id="IPR001608">
    <property type="entry name" value="Ala_racemase_N"/>
</dbReference>
<accession>A0ABY8NB46</accession>
<organism evidence="4 5">
    <name type="scientific">Microbulbifer bruguierae</name>
    <dbReference type="NCBI Taxonomy" id="3029061"/>
    <lineage>
        <taxon>Bacteria</taxon>
        <taxon>Pseudomonadati</taxon>
        <taxon>Pseudomonadota</taxon>
        <taxon>Gammaproteobacteria</taxon>
        <taxon>Cellvibrionales</taxon>
        <taxon>Microbulbiferaceae</taxon>
        <taxon>Microbulbifer</taxon>
    </lineage>
</organism>
<dbReference type="RefSeq" id="WP_280319524.1">
    <property type="nucleotide sequence ID" value="NZ_CP118605.1"/>
</dbReference>
<keyword evidence="2" id="KW-0456">Lyase</keyword>
<dbReference type="Pfam" id="PF14031">
    <property type="entry name" value="D-ser_dehydrat"/>
    <property type="match status" value="1"/>
</dbReference>
<comment type="similarity">
    <text evidence="1">Belongs to the DSD1 family.</text>
</comment>
<dbReference type="InterPro" id="IPR029066">
    <property type="entry name" value="PLP-binding_barrel"/>
</dbReference>
<evidence type="ECO:0000313" key="4">
    <source>
        <dbReference type="EMBL" id="WGL16151.1"/>
    </source>
</evidence>
<dbReference type="EMBL" id="CP118605">
    <property type="protein sequence ID" value="WGL16151.1"/>
    <property type="molecule type" value="Genomic_DNA"/>
</dbReference>
<sequence length="413" mass="46272">MSLSHNTQNPRSMRNLLREEIPLPAAVVYNSRLQHNLQWMQNFVNQRGVKLAPHGKTTMTPAFFRLQLAAGAWGMTIATPQQARVAAGAGATRVLMANQLVGRGNMQLVSALLVDYPQLELYCLIDSVENARQLGQFFAESRQNLKLLLEIGVPGGRTGCRDAAQVRALCEEIQHWPQLQLAGVETYEGLIHGECAEGRVTEHLQQVRDICLDLLTQEKFTTESVILSGAGSAWYDRVADIFVDHNEPRILPILRPGCYLTHDRGIYQQAQAAVMQRLERLEKTERFDGHYCPPEDLQSGLEIWAYVQSLPEPGMAILNFGKRDAAYDAGLPKPELHFRPGTDPAPRVADEAWQLTGIMDQHAMMKIPDDADIQVGDMLALSTSHPCLTFDKWRQILVIDDYFNVLEVADTCF</sequence>
<dbReference type="InterPro" id="IPR051466">
    <property type="entry name" value="D-amino_acid_metab_enzyme"/>
</dbReference>
<proteinExistence type="inferred from homology"/>
<feature type="domain" description="D-serine dehydratase-like" evidence="3">
    <location>
        <begin position="300"/>
        <end position="400"/>
    </location>
</feature>
<evidence type="ECO:0000259" key="3">
    <source>
        <dbReference type="SMART" id="SM01119"/>
    </source>
</evidence>
<dbReference type="PANTHER" id="PTHR28004">
    <property type="entry name" value="ZGC:162816-RELATED"/>
    <property type="match status" value="1"/>
</dbReference>
<dbReference type="CDD" id="cd06818">
    <property type="entry name" value="PLPDE_III_cryptic_DSD"/>
    <property type="match status" value="1"/>
</dbReference>
<keyword evidence="5" id="KW-1185">Reference proteome</keyword>
<dbReference type="Gene3D" id="3.20.20.10">
    <property type="entry name" value="Alanine racemase"/>
    <property type="match status" value="1"/>
</dbReference>
<name>A0ABY8NB46_9GAMM</name>
<dbReference type="Pfam" id="PF01168">
    <property type="entry name" value="Ala_racemase_N"/>
    <property type="match status" value="1"/>
</dbReference>
<reference evidence="4 5" key="1">
    <citation type="submission" date="2023-02" db="EMBL/GenBank/DDBJ databases">
        <title>Description and genomic characterization of Microbulbifer bruguierae sp. nov., isolated from the sediment of mangrove plant Bruguiera sexangula.</title>
        <authorList>
            <person name="Long M."/>
        </authorList>
    </citation>
    <scope>NUCLEOTIDE SEQUENCE [LARGE SCALE GENOMIC DNA]</scope>
    <source>
        <strain evidence="4 5">H12</strain>
    </source>
</reference>
<gene>
    <name evidence="4" type="ORF">PVT68_15430</name>
</gene>
<dbReference type="InterPro" id="IPR026956">
    <property type="entry name" value="D-ser_dehydrat-like_dom"/>
</dbReference>
<dbReference type="InterPro" id="IPR042208">
    <property type="entry name" value="D-ser_dehydrat-like_sf"/>
</dbReference>
<evidence type="ECO:0000256" key="2">
    <source>
        <dbReference type="ARBA" id="ARBA00023239"/>
    </source>
</evidence>
<dbReference type="PANTHER" id="PTHR28004:SF8">
    <property type="entry name" value="D-SERINE DEAMINASE"/>
    <property type="match status" value="1"/>
</dbReference>